<evidence type="ECO:0000313" key="2">
    <source>
        <dbReference type="EMBL" id="SLN44070.1"/>
    </source>
</evidence>
<feature type="transmembrane region" description="Helical" evidence="1">
    <location>
        <begin position="173"/>
        <end position="193"/>
    </location>
</feature>
<dbReference type="PANTHER" id="PTHR38592">
    <property type="entry name" value="BLL4819 PROTEIN"/>
    <property type="match status" value="1"/>
</dbReference>
<reference evidence="2 3" key="1">
    <citation type="submission" date="2017-03" db="EMBL/GenBank/DDBJ databases">
        <authorList>
            <person name="Afonso C.L."/>
            <person name="Miller P.J."/>
            <person name="Scott M.A."/>
            <person name="Spackman E."/>
            <person name="Goraichik I."/>
            <person name="Dimitrov K.M."/>
            <person name="Suarez D.L."/>
            <person name="Swayne D.E."/>
        </authorList>
    </citation>
    <scope>NUCLEOTIDE SEQUENCE [LARGE SCALE GENOMIC DNA]</scope>
    <source>
        <strain evidence="2 3">CECT 8397</strain>
    </source>
</reference>
<dbReference type="InterPro" id="IPR014550">
    <property type="entry name" value="UCP028704_OpgC"/>
</dbReference>
<keyword evidence="3" id="KW-1185">Reference proteome</keyword>
<feature type="transmembrane region" description="Helical" evidence="1">
    <location>
        <begin position="242"/>
        <end position="264"/>
    </location>
</feature>
<name>A0A1Y5SMB9_9RHOB</name>
<dbReference type="PIRSF" id="PIRSF028704">
    <property type="entry name" value="UPC028704"/>
    <property type="match status" value="1"/>
</dbReference>
<feature type="transmembrane region" description="Helical" evidence="1">
    <location>
        <begin position="111"/>
        <end position="130"/>
    </location>
</feature>
<keyword evidence="1" id="KW-0472">Membrane</keyword>
<feature type="transmembrane region" description="Helical" evidence="1">
    <location>
        <begin position="397"/>
        <end position="416"/>
    </location>
</feature>
<protein>
    <submittedName>
        <fullName evidence="2">OpgC protein</fullName>
    </submittedName>
</protein>
<feature type="transmembrane region" description="Helical" evidence="1">
    <location>
        <begin position="317"/>
        <end position="335"/>
    </location>
</feature>
<dbReference type="Proteomes" id="UP000193623">
    <property type="component" value="Unassembled WGS sequence"/>
</dbReference>
<proteinExistence type="predicted"/>
<feature type="transmembrane region" description="Helical" evidence="1">
    <location>
        <begin position="40"/>
        <end position="63"/>
    </location>
</feature>
<organism evidence="2 3">
    <name type="scientific">Pseudooctadecabacter jejudonensis</name>
    <dbReference type="NCBI Taxonomy" id="1391910"/>
    <lineage>
        <taxon>Bacteria</taxon>
        <taxon>Pseudomonadati</taxon>
        <taxon>Pseudomonadota</taxon>
        <taxon>Alphaproteobacteria</taxon>
        <taxon>Rhodobacterales</taxon>
        <taxon>Paracoccaceae</taxon>
        <taxon>Pseudooctadecabacter</taxon>
    </lineage>
</organism>
<feature type="transmembrane region" description="Helical" evidence="1">
    <location>
        <begin position="271"/>
        <end position="292"/>
    </location>
</feature>
<feature type="transmembrane region" description="Helical" evidence="1">
    <location>
        <begin position="75"/>
        <end position="99"/>
    </location>
</feature>
<gene>
    <name evidence="2" type="ORF">PSJ8397_02275</name>
</gene>
<dbReference type="EMBL" id="FWFT01000003">
    <property type="protein sequence ID" value="SLN44070.1"/>
    <property type="molecule type" value="Genomic_DNA"/>
</dbReference>
<dbReference type="AlphaFoldDB" id="A0A1Y5SMB9"/>
<dbReference type="RefSeq" id="WP_235000696.1">
    <property type="nucleotide sequence ID" value="NZ_FWFT01000003.1"/>
</dbReference>
<dbReference type="PANTHER" id="PTHR38592:SF3">
    <property type="entry name" value="BLL4819 PROTEIN"/>
    <property type="match status" value="1"/>
</dbReference>
<evidence type="ECO:0000313" key="3">
    <source>
        <dbReference type="Proteomes" id="UP000193623"/>
    </source>
</evidence>
<keyword evidence="1" id="KW-1133">Transmembrane helix</keyword>
<keyword evidence="1" id="KW-0812">Transmembrane</keyword>
<sequence length="431" mass="48298">MSDTTLHPNAADKAAPDAIAPSAAAPTSGGPRVRDVRLDFFRGVAMFIILFAHTPGNWITLWIPARWGFSDATEMFVFCSGMASAIAFGATFDRAGILLGTARVVFRIWQVYWAHIGTFFATAALMVYFTDLEATSRNYWGNLNLWMLFVESDMWENPNILLSVMTLQWVPNLFDILPMYMVILAMMPVIVLLSRVHLGLVALFVVTVWIFAQRALSDAYGIPYFNFTAEPWVGDDNWQRRWFLNPFGWQLAFFTGFAFMRGWLPKPPVNVWLIGFSAAIVIANIPFSNIGVREFGFDFARAWRSENAAWFSKSDFGLLRFVQFLALAYLGWVIAGDKGNRIRAGASALGRMWAPILAIILKVGQQSLAVFVVSILVGRTNGVILDLVGRDYWSMTWVNALGMALLVITAYGAAWMKSQPWRVRAQKHAAA</sequence>
<feature type="transmembrane region" description="Helical" evidence="1">
    <location>
        <begin position="200"/>
        <end position="222"/>
    </location>
</feature>
<feature type="transmembrane region" description="Helical" evidence="1">
    <location>
        <begin position="356"/>
        <end position="377"/>
    </location>
</feature>
<accession>A0A1Y5SMB9</accession>
<evidence type="ECO:0000256" key="1">
    <source>
        <dbReference type="SAM" id="Phobius"/>
    </source>
</evidence>
<dbReference type="Pfam" id="PF10129">
    <property type="entry name" value="OpgC_C"/>
    <property type="match status" value="1"/>
</dbReference>